<dbReference type="CTD" id="9940696"/>
<proteinExistence type="predicted"/>
<dbReference type="RefSeq" id="XP_003138887.1">
    <property type="nucleotide sequence ID" value="XM_003138839.1"/>
</dbReference>
<gene>
    <name evidence="1" type="ORF">LOAG_03302</name>
</gene>
<evidence type="ECO:0000313" key="1">
    <source>
        <dbReference type="EMBL" id="EFO25179.1"/>
    </source>
</evidence>
<dbReference type="AlphaFoldDB" id="A0A1S0U4Q1"/>
<accession>A0A1S0U4Q1</accession>
<protein>
    <submittedName>
        <fullName evidence="1">Uncharacterized protein</fullName>
    </submittedName>
</protein>
<organism evidence="1">
    <name type="scientific">Loa loa</name>
    <name type="common">Eye worm</name>
    <name type="synonym">Filaria loa</name>
    <dbReference type="NCBI Taxonomy" id="7209"/>
    <lineage>
        <taxon>Eukaryota</taxon>
        <taxon>Metazoa</taxon>
        <taxon>Ecdysozoa</taxon>
        <taxon>Nematoda</taxon>
        <taxon>Chromadorea</taxon>
        <taxon>Rhabditida</taxon>
        <taxon>Spirurina</taxon>
        <taxon>Spiruromorpha</taxon>
        <taxon>Filarioidea</taxon>
        <taxon>Onchocercidae</taxon>
        <taxon>Loa</taxon>
    </lineage>
</organism>
<name>A0A1S0U4Q1_LOALO</name>
<reference evidence="1" key="1">
    <citation type="submission" date="2012-04" db="EMBL/GenBank/DDBJ databases">
        <title>The Genome Sequence of Loa loa.</title>
        <authorList>
            <consortium name="The Broad Institute Genome Sequencing Platform"/>
            <consortium name="Broad Institute Genome Sequencing Center for Infectious Disease"/>
            <person name="Nutman T.B."/>
            <person name="Fink D.L."/>
            <person name="Russ C."/>
            <person name="Young S."/>
            <person name="Zeng Q."/>
            <person name="Gargeya S."/>
            <person name="Alvarado L."/>
            <person name="Berlin A."/>
            <person name="Chapman S.B."/>
            <person name="Chen Z."/>
            <person name="Freedman E."/>
            <person name="Gellesch M."/>
            <person name="Goldberg J."/>
            <person name="Griggs A."/>
            <person name="Gujja S."/>
            <person name="Heilman E.R."/>
            <person name="Heiman D."/>
            <person name="Howarth C."/>
            <person name="Mehta T."/>
            <person name="Neiman D."/>
            <person name="Pearson M."/>
            <person name="Roberts A."/>
            <person name="Saif S."/>
            <person name="Shea T."/>
            <person name="Shenoy N."/>
            <person name="Sisk P."/>
            <person name="Stolte C."/>
            <person name="Sykes S."/>
            <person name="White J."/>
            <person name="Yandava C."/>
            <person name="Haas B."/>
            <person name="Henn M.R."/>
            <person name="Nusbaum C."/>
            <person name="Birren B."/>
        </authorList>
    </citation>
    <scope>NUCLEOTIDE SEQUENCE [LARGE SCALE GENOMIC DNA]</scope>
</reference>
<sequence>MEQLPFNKFLISKTLSFTYYSPNSIDELIKMQLYSTLEHYHHYSHTTIFMMSNRKVNITELILTIPQKDLSNMCRLKHIANRCVVKFELRQTFNKYEEEMIRISETTIGNWRIAPSANFAPKFPPQQCDSLINPFYNDKLCKFTHFRNTNLIREKKIDNT</sequence>
<dbReference type="KEGG" id="loa:LOAG_03302"/>
<dbReference type="EMBL" id="JH712125">
    <property type="protein sequence ID" value="EFO25179.1"/>
    <property type="molecule type" value="Genomic_DNA"/>
</dbReference>
<dbReference type="GeneID" id="9940696"/>
<dbReference type="InParanoid" id="A0A1S0U4Q1"/>